<dbReference type="EMBL" id="JACPSX010000045">
    <property type="protein sequence ID" value="MBI3013969.1"/>
    <property type="molecule type" value="Genomic_DNA"/>
</dbReference>
<dbReference type="InterPro" id="IPR016155">
    <property type="entry name" value="Mopterin_synth/thiamin_S_b"/>
</dbReference>
<dbReference type="InterPro" id="IPR012675">
    <property type="entry name" value="Beta-grasp_dom_sf"/>
</dbReference>
<dbReference type="SUPFAM" id="SSF54285">
    <property type="entry name" value="MoaD/ThiS"/>
    <property type="match status" value="1"/>
</dbReference>
<dbReference type="Proteomes" id="UP000741360">
    <property type="component" value="Unassembled WGS sequence"/>
</dbReference>
<dbReference type="AlphaFoldDB" id="A0A932GN34"/>
<evidence type="ECO:0000313" key="1">
    <source>
        <dbReference type="EMBL" id="MBI3013969.1"/>
    </source>
</evidence>
<reference evidence="1" key="1">
    <citation type="submission" date="2020-07" db="EMBL/GenBank/DDBJ databases">
        <title>Huge and variable diversity of episymbiotic CPR bacteria and DPANN archaea in groundwater ecosystems.</title>
        <authorList>
            <person name="He C.Y."/>
            <person name="Keren R."/>
            <person name="Whittaker M."/>
            <person name="Farag I.F."/>
            <person name="Doudna J."/>
            <person name="Cate J.H.D."/>
            <person name="Banfield J.F."/>
        </authorList>
    </citation>
    <scope>NUCLEOTIDE SEQUENCE</scope>
    <source>
        <strain evidence="1">NC_groundwater_717_Ag_S-0.2um_59_8</strain>
    </source>
</reference>
<accession>A0A932GN34</accession>
<dbReference type="CDD" id="cd17040">
    <property type="entry name" value="Ubl_MoaD_like"/>
    <property type="match status" value="1"/>
</dbReference>
<sequence>MQVKVTFFGVIRDLVGNSPSVALDVRDGCTLKELLGVLCQRYGPDFGAGLMRDDGGVQPFVNIVLNGKTADSFNLEVPLSGNIDACQQVDIFIIPAFCGGQ</sequence>
<proteinExistence type="predicted"/>
<protein>
    <submittedName>
        <fullName evidence="1">MoaD/ThiS family protein</fullName>
    </submittedName>
</protein>
<evidence type="ECO:0000313" key="2">
    <source>
        <dbReference type="Proteomes" id="UP000741360"/>
    </source>
</evidence>
<dbReference type="Gene3D" id="3.10.20.30">
    <property type="match status" value="1"/>
</dbReference>
<name>A0A932GN34_UNCTE</name>
<comment type="caution">
    <text evidence="1">The sequence shown here is derived from an EMBL/GenBank/DDBJ whole genome shotgun (WGS) entry which is preliminary data.</text>
</comment>
<gene>
    <name evidence="1" type="ORF">HYY65_02635</name>
</gene>
<organism evidence="1 2">
    <name type="scientific">Tectimicrobiota bacterium</name>
    <dbReference type="NCBI Taxonomy" id="2528274"/>
    <lineage>
        <taxon>Bacteria</taxon>
        <taxon>Pseudomonadati</taxon>
        <taxon>Nitrospinota/Tectimicrobiota group</taxon>
        <taxon>Candidatus Tectimicrobiota</taxon>
    </lineage>
</organism>